<keyword evidence="1" id="KW-1133">Transmembrane helix</keyword>
<dbReference type="Proteomes" id="UP000267821">
    <property type="component" value="Unassembled WGS sequence"/>
</dbReference>
<keyword evidence="3" id="KW-1185">Reference proteome</keyword>
<feature type="transmembrane region" description="Helical" evidence="1">
    <location>
        <begin position="157"/>
        <end position="177"/>
    </location>
</feature>
<feature type="transmembrane region" description="Helical" evidence="1">
    <location>
        <begin position="229"/>
        <end position="248"/>
    </location>
</feature>
<dbReference type="STRING" id="1051890.A0A3N4LIV0"/>
<feature type="transmembrane region" description="Helical" evidence="1">
    <location>
        <begin position="189"/>
        <end position="209"/>
    </location>
</feature>
<evidence type="ECO:0000256" key="1">
    <source>
        <dbReference type="SAM" id="Phobius"/>
    </source>
</evidence>
<dbReference type="PANTHER" id="PTHR39470:SF1">
    <property type="entry name" value="CHORISMATE SYNTHASE PROTEIN"/>
    <property type="match status" value="1"/>
</dbReference>
<reference evidence="2 3" key="1">
    <citation type="journal article" date="2018" name="Nat. Ecol. Evol.">
        <title>Pezizomycetes genomes reveal the molecular basis of ectomycorrhizal truffle lifestyle.</title>
        <authorList>
            <person name="Murat C."/>
            <person name="Payen T."/>
            <person name="Noel B."/>
            <person name="Kuo A."/>
            <person name="Morin E."/>
            <person name="Chen J."/>
            <person name="Kohler A."/>
            <person name="Krizsan K."/>
            <person name="Balestrini R."/>
            <person name="Da Silva C."/>
            <person name="Montanini B."/>
            <person name="Hainaut M."/>
            <person name="Levati E."/>
            <person name="Barry K.W."/>
            <person name="Belfiori B."/>
            <person name="Cichocki N."/>
            <person name="Clum A."/>
            <person name="Dockter R.B."/>
            <person name="Fauchery L."/>
            <person name="Guy J."/>
            <person name="Iotti M."/>
            <person name="Le Tacon F."/>
            <person name="Lindquist E.A."/>
            <person name="Lipzen A."/>
            <person name="Malagnac F."/>
            <person name="Mello A."/>
            <person name="Molinier V."/>
            <person name="Miyauchi S."/>
            <person name="Poulain J."/>
            <person name="Riccioni C."/>
            <person name="Rubini A."/>
            <person name="Sitrit Y."/>
            <person name="Splivallo R."/>
            <person name="Traeger S."/>
            <person name="Wang M."/>
            <person name="Zifcakova L."/>
            <person name="Wipf D."/>
            <person name="Zambonelli A."/>
            <person name="Paolocci F."/>
            <person name="Nowrousian M."/>
            <person name="Ottonello S."/>
            <person name="Baldrian P."/>
            <person name="Spatafora J.W."/>
            <person name="Henrissat B."/>
            <person name="Nagy L.G."/>
            <person name="Aury J.M."/>
            <person name="Wincker P."/>
            <person name="Grigoriev I.V."/>
            <person name="Bonfante P."/>
            <person name="Martin F.M."/>
        </authorList>
    </citation>
    <scope>NUCLEOTIDE SEQUENCE [LARGE SCALE GENOMIC DNA]</scope>
    <source>
        <strain evidence="2 3">ATCC MYA-4762</strain>
    </source>
</reference>
<keyword evidence="1" id="KW-0472">Membrane</keyword>
<accession>A0A3N4LIV0</accession>
<dbReference type="AlphaFoldDB" id="A0A3N4LIV0"/>
<dbReference type="OrthoDB" id="4218123at2759"/>
<keyword evidence="1" id="KW-0812">Transmembrane</keyword>
<gene>
    <name evidence="2" type="ORF">L211DRAFT_810173</name>
</gene>
<sequence length="376" mass="42100">MLIILLVVVMAVMGFCFSLVGHWLVPRIYRGLRGFYYAVQRPQQQQPRPLSRITHLLLELLSVTCVLALFSTVPYFHPENILSRTRSSITRSTTEGIFEHLHSVRPPIPSDEILKARFVSRAGRVLYSAYGPGPLINCTWCGVDQPFTYTIYALPSILLPHLIHTAILGVVTSAEFLGENNEAGGVWRTHATCASIVLALGEGWYIYVYTSVLNERAATDARFPYWQLLTIRGIAFAILDAALGYAIYLTGTGRWSGSDENSTESLEKVVSKLENSLVAANTAICLKQAIMRDYELRARAVQFWEKEELYAKEVAKDDHVRIARVGVERRKDWVRVKEDAKRQASAIVRELFGEVGPMEGTETEGGWQTEGSETGT</sequence>
<organism evidence="2 3">
    <name type="scientific">Terfezia boudieri ATCC MYA-4762</name>
    <dbReference type="NCBI Taxonomy" id="1051890"/>
    <lineage>
        <taxon>Eukaryota</taxon>
        <taxon>Fungi</taxon>
        <taxon>Dikarya</taxon>
        <taxon>Ascomycota</taxon>
        <taxon>Pezizomycotina</taxon>
        <taxon>Pezizomycetes</taxon>
        <taxon>Pezizales</taxon>
        <taxon>Pezizaceae</taxon>
        <taxon>Terfezia</taxon>
    </lineage>
</organism>
<feature type="transmembrane region" description="Helical" evidence="1">
    <location>
        <begin position="6"/>
        <end position="25"/>
    </location>
</feature>
<name>A0A3N4LIV0_9PEZI</name>
<dbReference type="EMBL" id="ML121549">
    <property type="protein sequence ID" value="RPB22827.1"/>
    <property type="molecule type" value="Genomic_DNA"/>
</dbReference>
<protein>
    <submittedName>
        <fullName evidence="2">Uncharacterized protein</fullName>
    </submittedName>
</protein>
<evidence type="ECO:0000313" key="3">
    <source>
        <dbReference type="Proteomes" id="UP000267821"/>
    </source>
</evidence>
<proteinExistence type="predicted"/>
<dbReference type="InParanoid" id="A0A3N4LIV0"/>
<dbReference type="PANTHER" id="PTHR39470">
    <property type="entry name" value="CHROMOSOME 10, WHOLE GENOME SHOTGUN SEQUENCE"/>
    <property type="match status" value="1"/>
</dbReference>
<evidence type="ECO:0000313" key="2">
    <source>
        <dbReference type="EMBL" id="RPB22827.1"/>
    </source>
</evidence>